<keyword evidence="2" id="KW-1185">Reference proteome</keyword>
<comment type="caution">
    <text evidence="1">The sequence shown here is derived from an EMBL/GenBank/DDBJ whole genome shotgun (WGS) entry which is preliminary data.</text>
</comment>
<sequence>MYAETDFWNSPSPSALLQPRFFLKKDAPAVGEYLAIVVLRRVQSTAYSGSTVAAGEVISWPIVNSSFEDACSWITRDIALIPG</sequence>
<reference evidence="1 2" key="1">
    <citation type="journal article" date="2019" name="Nat. Plants">
        <title>Genome sequencing of Musa balbisiana reveals subgenome evolution and function divergence in polyploid bananas.</title>
        <authorList>
            <person name="Yao X."/>
        </authorList>
    </citation>
    <scope>NUCLEOTIDE SEQUENCE [LARGE SCALE GENOMIC DNA]</scope>
    <source>
        <strain evidence="2">cv. DH-PKW</strain>
        <tissue evidence="1">Leaves</tissue>
    </source>
</reference>
<evidence type="ECO:0000313" key="1">
    <source>
        <dbReference type="EMBL" id="THU64328.1"/>
    </source>
</evidence>
<name>A0A4S8JPW4_MUSBA</name>
<dbReference type="Proteomes" id="UP000317650">
    <property type="component" value="Chromosome 1"/>
</dbReference>
<proteinExistence type="predicted"/>
<dbReference type="EMBL" id="PYDT01000004">
    <property type="protein sequence ID" value="THU64328.1"/>
    <property type="molecule type" value="Genomic_DNA"/>
</dbReference>
<protein>
    <submittedName>
        <fullName evidence="1">Uncharacterized protein</fullName>
    </submittedName>
</protein>
<gene>
    <name evidence="1" type="ORF">C4D60_Mb01t25300</name>
</gene>
<dbReference type="AlphaFoldDB" id="A0A4S8JPW4"/>
<evidence type="ECO:0000313" key="2">
    <source>
        <dbReference type="Proteomes" id="UP000317650"/>
    </source>
</evidence>
<organism evidence="1 2">
    <name type="scientific">Musa balbisiana</name>
    <name type="common">Banana</name>
    <dbReference type="NCBI Taxonomy" id="52838"/>
    <lineage>
        <taxon>Eukaryota</taxon>
        <taxon>Viridiplantae</taxon>
        <taxon>Streptophyta</taxon>
        <taxon>Embryophyta</taxon>
        <taxon>Tracheophyta</taxon>
        <taxon>Spermatophyta</taxon>
        <taxon>Magnoliopsida</taxon>
        <taxon>Liliopsida</taxon>
        <taxon>Zingiberales</taxon>
        <taxon>Musaceae</taxon>
        <taxon>Musa</taxon>
    </lineage>
</organism>
<accession>A0A4S8JPW4</accession>